<sequence>MYLGRAKQVCTQLMPGPVALKAYHPRQPVPSCSVFGATGALLLGCVAVFQLPEAQNKNSRLPFYFRLFLGSVLEHMSMTTMTFVSVEWASVLIDFYALLLDADFQVVRMMQFREHDSETPVALVNLLAPFATTLSSATWYDSFMFDRRLQGAAGRHLDVSTVIMDGNFKLNGRSCGRPCAEMVHSAELGLYTACPCSKRPLYRKRRCADHDRSDALEAPLDEEAVVAHRSRLGDALKCVVHDDSCHLLRFALKHRAHSPLTRELAQMCWALDRFHLRGHTDSWCKNHCHPDLFPEVCANTNTSACEQVNSLIGRHKFVYRQMTVLQVRLEQRREYGQTVTVLGAHIANLVASHEYVDKHFEVESIYGPKGASIVRSVCPLSAICLNINMVQTRKSQVSSLIQKISDIVQQSCRKRALEANTGVEPGKLKLKSCTLTSFTEAALWERCGADWQQCSSGHFAGRNHYSTLLNLDESYKFLRYLGLTAGGKGDGCDTTFDAASELNRVLQTGRCAVQFKSVQSFEDSGPIVNLAGVGNAHPSAFFDVINGNAGSHHVACAERFLLITGKPVEPHSPLPPGLDLPEGFQQWIWAPLLENMLVPLGLPGEAMQEEYARQTYEQATGEEDEGGSDVFLPSPHGYIVTLADGVESRLRFRVVRDAGHTWRRPELRFPNRNVPLALEEDVPSMTSRVLAYFEQRHRVIELSPAARALFVAFEATYNVQSAVHRTAEESAGRLGTAPWHIAVLACCNLIFELAIEAVPATGDLKVEERHILRAFDQVQLSHGIVNLWKSKIPMSSQTERPDVGPAAAALTREQRLLAACQAAPIPSQVPIFEPTQAGVVEEEAGAPQSPDKGACPAVKPLTANDREVLPMTVGYGPDGTSVQDPALGPVLHPDRVIMQKTLLRGETTIYGQRVSDSISLKEKKDGQVKYSRCSLRLAHWVEVMRRGLEQERIGTFDDGATCLEKKNQPRLVLNLPASDNRAAVVEYHNRLMRLCSVPYEAVIQKITAKAGRGIKRKGASSVKDQADDEKVDATPQIQGDKSQSAKESTTSRAESLGFKDC</sequence>
<reference evidence="3 4" key="1">
    <citation type="submission" date="2024-02" db="EMBL/GenBank/DDBJ databases">
        <authorList>
            <person name="Chen Y."/>
            <person name="Shah S."/>
            <person name="Dougan E. K."/>
            <person name="Thang M."/>
            <person name="Chan C."/>
        </authorList>
    </citation>
    <scope>NUCLEOTIDE SEQUENCE [LARGE SCALE GENOMIC DNA]</scope>
</reference>
<accession>A0ABP0IZZ5</accession>
<evidence type="ECO:0000313" key="3">
    <source>
        <dbReference type="EMBL" id="CAK9007664.1"/>
    </source>
</evidence>
<gene>
    <name evidence="3" type="ORF">SCF082_LOCUS9553</name>
</gene>
<evidence type="ECO:0000256" key="1">
    <source>
        <dbReference type="SAM" id="MobiDB-lite"/>
    </source>
</evidence>
<feature type="transmembrane region" description="Helical" evidence="2">
    <location>
        <begin position="33"/>
        <end position="51"/>
    </location>
</feature>
<feature type="transmembrane region" description="Helical" evidence="2">
    <location>
        <begin position="119"/>
        <end position="140"/>
    </location>
</feature>
<organism evidence="3 4">
    <name type="scientific">Durusdinium trenchii</name>
    <dbReference type="NCBI Taxonomy" id="1381693"/>
    <lineage>
        <taxon>Eukaryota</taxon>
        <taxon>Sar</taxon>
        <taxon>Alveolata</taxon>
        <taxon>Dinophyceae</taxon>
        <taxon>Suessiales</taxon>
        <taxon>Symbiodiniaceae</taxon>
        <taxon>Durusdinium</taxon>
    </lineage>
</organism>
<name>A0ABP0IZZ5_9DINO</name>
<feature type="transmembrane region" description="Helical" evidence="2">
    <location>
        <begin position="88"/>
        <end position="107"/>
    </location>
</feature>
<evidence type="ECO:0000313" key="4">
    <source>
        <dbReference type="Proteomes" id="UP001642464"/>
    </source>
</evidence>
<dbReference type="EMBL" id="CAXAMM010005557">
    <property type="protein sequence ID" value="CAK9007664.1"/>
    <property type="molecule type" value="Genomic_DNA"/>
</dbReference>
<proteinExistence type="predicted"/>
<feature type="compositionally biased region" description="Polar residues" evidence="1">
    <location>
        <begin position="1035"/>
        <end position="1053"/>
    </location>
</feature>
<keyword evidence="2" id="KW-0472">Membrane</keyword>
<comment type="caution">
    <text evidence="3">The sequence shown here is derived from an EMBL/GenBank/DDBJ whole genome shotgun (WGS) entry which is preliminary data.</text>
</comment>
<evidence type="ECO:0000256" key="2">
    <source>
        <dbReference type="SAM" id="Phobius"/>
    </source>
</evidence>
<keyword evidence="2" id="KW-0812">Transmembrane</keyword>
<feature type="region of interest" description="Disordered" evidence="1">
    <location>
        <begin position="1014"/>
        <end position="1061"/>
    </location>
</feature>
<keyword evidence="2" id="KW-1133">Transmembrane helix</keyword>
<keyword evidence="4" id="KW-1185">Reference proteome</keyword>
<protein>
    <submittedName>
        <fullName evidence="3">Uncharacterized protein</fullName>
    </submittedName>
</protein>
<dbReference type="Proteomes" id="UP001642464">
    <property type="component" value="Unassembled WGS sequence"/>
</dbReference>